<dbReference type="EMBL" id="LVVM01004092">
    <property type="protein sequence ID" value="OJA13605.1"/>
    <property type="molecule type" value="Genomic_DNA"/>
</dbReference>
<dbReference type="OrthoDB" id="2617629at2759"/>
<reference evidence="1 2" key="1">
    <citation type="submission" date="2016-03" db="EMBL/GenBank/DDBJ databases">
        <title>Comparative genomics of the ectomycorrhizal sister species Rhizopogon vinicolor and Rhizopogon vesiculosus (Basidiomycota: Boletales) reveals a divergence of the mating type B locus.</title>
        <authorList>
            <person name="Mujic A.B."/>
            <person name="Kuo A."/>
            <person name="Tritt A."/>
            <person name="Lipzen A."/>
            <person name="Chen C."/>
            <person name="Johnson J."/>
            <person name="Sharma A."/>
            <person name="Barry K."/>
            <person name="Grigoriev I.V."/>
            <person name="Spatafora J.W."/>
        </authorList>
    </citation>
    <scope>NUCLEOTIDE SEQUENCE [LARGE SCALE GENOMIC DNA]</scope>
    <source>
        <strain evidence="1 2">AM-OR11-056</strain>
    </source>
</reference>
<evidence type="ECO:0000313" key="1">
    <source>
        <dbReference type="EMBL" id="OJA13605.1"/>
    </source>
</evidence>
<dbReference type="Proteomes" id="UP000183567">
    <property type="component" value="Unassembled WGS sequence"/>
</dbReference>
<organism evidence="1 2">
    <name type="scientific">Rhizopogon vesiculosus</name>
    <dbReference type="NCBI Taxonomy" id="180088"/>
    <lineage>
        <taxon>Eukaryota</taxon>
        <taxon>Fungi</taxon>
        <taxon>Dikarya</taxon>
        <taxon>Basidiomycota</taxon>
        <taxon>Agaricomycotina</taxon>
        <taxon>Agaricomycetes</taxon>
        <taxon>Agaricomycetidae</taxon>
        <taxon>Boletales</taxon>
        <taxon>Suillineae</taxon>
        <taxon>Rhizopogonaceae</taxon>
        <taxon>Rhizopogon</taxon>
    </lineage>
</organism>
<proteinExistence type="predicted"/>
<keyword evidence="2" id="KW-1185">Reference proteome</keyword>
<gene>
    <name evidence="1" type="ORF">AZE42_02735</name>
</gene>
<protein>
    <submittedName>
        <fullName evidence="1">Uncharacterized protein</fullName>
    </submittedName>
</protein>
<accession>A0A1J8PXR6</accession>
<name>A0A1J8PXR6_9AGAM</name>
<dbReference type="STRING" id="180088.A0A1J8PXR6"/>
<dbReference type="AlphaFoldDB" id="A0A1J8PXR6"/>
<comment type="caution">
    <text evidence="1">The sequence shown here is derived from an EMBL/GenBank/DDBJ whole genome shotgun (WGS) entry which is preliminary data.</text>
</comment>
<sequence length="176" mass="19526">MMHSKFISFQHREWNVKQGYKCSLSRSSSNAPTAPSMTMRFTLISTVLLAQAFTALSQDLSCEDRAKQAGLPTDGWKVVYDDAGQLKCRRGDNQEFCHGIEYMDADTKAEGCCEYSGLTWFDMPDGKFARCCARDHVWTYDKGDGPSHGGCCYKGSMMHNGQCIPSPGPAPCHSEL</sequence>
<evidence type="ECO:0000313" key="2">
    <source>
        <dbReference type="Proteomes" id="UP000183567"/>
    </source>
</evidence>